<organism evidence="2 3">
    <name type="scientific">Streptococcus ovuberis</name>
    <dbReference type="NCBI Taxonomy" id="1936207"/>
    <lineage>
        <taxon>Bacteria</taxon>
        <taxon>Bacillati</taxon>
        <taxon>Bacillota</taxon>
        <taxon>Bacilli</taxon>
        <taxon>Lactobacillales</taxon>
        <taxon>Streptococcaceae</taxon>
        <taxon>Streptococcus</taxon>
    </lineage>
</organism>
<accession>A0A7X6S0C5</accession>
<dbReference type="Proteomes" id="UP000522720">
    <property type="component" value="Unassembled WGS sequence"/>
</dbReference>
<reference evidence="2 3" key="1">
    <citation type="submission" date="2020-04" db="EMBL/GenBank/DDBJ databases">
        <title>MicrobeNet Type strains.</title>
        <authorList>
            <person name="Nicholson A.C."/>
        </authorList>
    </citation>
    <scope>NUCLEOTIDE SEQUENCE [LARGE SCALE GENOMIC DNA]</scope>
    <source>
        <strain evidence="2 3">CCUG 69612</strain>
    </source>
</reference>
<keyword evidence="1" id="KW-0812">Transmembrane</keyword>
<feature type="transmembrane region" description="Helical" evidence="1">
    <location>
        <begin position="6"/>
        <end position="29"/>
    </location>
</feature>
<evidence type="ECO:0000313" key="3">
    <source>
        <dbReference type="Proteomes" id="UP000522720"/>
    </source>
</evidence>
<dbReference type="InterPro" id="IPR025134">
    <property type="entry name" value="DUF4059"/>
</dbReference>
<feature type="transmembrane region" description="Helical" evidence="1">
    <location>
        <begin position="50"/>
        <end position="72"/>
    </location>
</feature>
<proteinExistence type="predicted"/>
<comment type="caution">
    <text evidence="2">The sequence shown here is derived from an EMBL/GenBank/DDBJ whole genome shotgun (WGS) entry which is preliminary data.</text>
</comment>
<dbReference type="AlphaFoldDB" id="A0A7X6S0C5"/>
<dbReference type="EMBL" id="JAAXPR010000004">
    <property type="protein sequence ID" value="NKZ19984.1"/>
    <property type="molecule type" value="Genomic_DNA"/>
</dbReference>
<dbReference type="Pfam" id="PF13268">
    <property type="entry name" value="DUF4059"/>
    <property type="match status" value="1"/>
</dbReference>
<dbReference type="RefSeq" id="WP_168548738.1">
    <property type="nucleotide sequence ID" value="NZ_JAAXPR010000004.1"/>
</dbReference>
<protein>
    <submittedName>
        <fullName evidence="2">DUF4059 family protein</fullName>
    </submittedName>
</protein>
<gene>
    <name evidence="2" type="ORF">HF992_03830</name>
</gene>
<evidence type="ECO:0000313" key="2">
    <source>
        <dbReference type="EMBL" id="NKZ19984.1"/>
    </source>
</evidence>
<evidence type="ECO:0000256" key="1">
    <source>
        <dbReference type="SAM" id="Phobius"/>
    </source>
</evidence>
<keyword evidence="3" id="KW-1185">Reference proteome</keyword>
<sequence>MLVRILSLYLQSLLVTTLVVLLLGSIWLMGQSISKKTKTTKTRRTALYEMLLVAVMVIPILSFATMGLILMFSV</sequence>
<keyword evidence="1" id="KW-1133">Transmembrane helix</keyword>
<name>A0A7X6S0C5_9STRE</name>
<keyword evidence="1" id="KW-0472">Membrane</keyword>